<reference evidence="1" key="1">
    <citation type="submission" date="2014-09" db="EMBL/GenBank/DDBJ databases">
        <authorList>
            <person name="Magalhaes I.L.F."/>
            <person name="Oliveira U."/>
            <person name="Santos F.R."/>
            <person name="Vidigal T.H.D.A."/>
            <person name="Brescovit A.D."/>
            <person name="Santos A.J."/>
        </authorList>
    </citation>
    <scope>NUCLEOTIDE SEQUENCE</scope>
    <source>
        <tissue evidence="1">Shoot tissue taken approximately 20 cm above the soil surface</tissue>
    </source>
</reference>
<dbReference type="AlphaFoldDB" id="A0A0A9C654"/>
<accession>A0A0A9C654</accession>
<reference evidence="1" key="2">
    <citation type="journal article" date="2015" name="Data Brief">
        <title>Shoot transcriptome of the giant reed, Arundo donax.</title>
        <authorList>
            <person name="Barrero R.A."/>
            <person name="Guerrero F.D."/>
            <person name="Moolhuijzen P."/>
            <person name="Goolsby J.A."/>
            <person name="Tidwell J."/>
            <person name="Bellgard S.E."/>
            <person name="Bellgard M.I."/>
        </authorList>
    </citation>
    <scope>NUCLEOTIDE SEQUENCE</scope>
    <source>
        <tissue evidence="1">Shoot tissue taken approximately 20 cm above the soil surface</tissue>
    </source>
</reference>
<dbReference type="EMBL" id="GBRH01226859">
    <property type="protein sequence ID" value="JAD71036.1"/>
    <property type="molecule type" value="Transcribed_RNA"/>
</dbReference>
<evidence type="ECO:0000313" key="1">
    <source>
        <dbReference type="EMBL" id="JAD71036.1"/>
    </source>
</evidence>
<organism evidence="1">
    <name type="scientific">Arundo donax</name>
    <name type="common">Giant reed</name>
    <name type="synonym">Donax arundinaceus</name>
    <dbReference type="NCBI Taxonomy" id="35708"/>
    <lineage>
        <taxon>Eukaryota</taxon>
        <taxon>Viridiplantae</taxon>
        <taxon>Streptophyta</taxon>
        <taxon>Embryophyta</taxon>
        <taxon>Tracheophyta</taxon>
        <taxon>Spermatophyta</taxon>
        <taxon>Magnoliopsida</taxon>
        <taxon>Liliopsida</taxon>
        <taxon>Poales</taxon>
        <taxon>Poaceae</taxon>
        <taxon>PACMAD clade</taxon>
        <taxon>Arundinoideae</taxon>
        <taxon>Arundineae</taxon>
        <taxon>Arundo</taxon>
    </lineage>
</organism>
<sequence>MTLSQQIQYHFFPQTCDGFPLHTFVVHVASAGSTSFLGIKLL</sequence>
<protein>
    <submittedName>
        <fullName evidence="1">Uncharacterized protein</fullName>
    </submittedName>
</protein>
<name>A0A0A9C654_ARUDO</name>
<proteinExistence type="predicted"/>